<organism evidence="1 2">
    <name type="scientific">Vaccinium darrowii</name>
    <dbReference type="NCBI Taxonomy" id="229202"/>
    <lineage>
        <taxon>Eukaryota</taxon>
        <taxon>Viridiplantae</taxon>
        <taxon>Streptophyta</taxon>
        <taxon>Embryophyta</taxon>
        <taxon>Tracheophyta</taxon>
        <taxon>Spermatophyta</taxon>
        <taxon>Magnoliopsida</taxon>
        <taxon>eudicotyledons</taxon>
        <taxon>Gunneridae</taxon>
        <taxon>Pentapetalae</taxon>
        <taxon>asterids</taxon>
        <taxon>Ericales</taxon>
        <taxon>Ericaceae</taxon>
        <taxon>Vaccinioideae</taxon>
        <taxon>Vaccinieae</taxon>
        <taxon>Vaccinium</taxon>
    </lineage>
</organism>
<sequence length="131" mass="14427">MESGDYSPSHVEESRPSLGFPLGTVLLLIIIFTLSGVFSCCYHWEKLRSIRRSSSAEAVLEAESDGPSSNPKPTHTDSKQNQSQSVPVLMPGDQMPKFIALPCPCKPPRPENMVLQVQKPPKPPRIAVPLY</sequence>
<keyword evidence="2" id="KW-1185">Reference proteome</keyword>
<protein>
    <submittedName>
        <fullName evidence="1">Uncharacterized protein</fullName>
    </submittedName>
</protein>
<evidence type="ECO:0000313" key="2">
    <source>
        <dbReference type="Proteomes" id="UP000828048"/>
    </source>
</evidence>
<evidence type="ECO:0000313" key="1">
    <source>
        <dbReference type="EMBL" id="KAH7851664.1"/>
    </source>
</evidence>
<proteinExistence type="predicted"/>
<dbReference type="EMBL" id="CM037158">
    <property type="protein sequence ID" value="KAH7851664.1"/>
    <property type="molecule type" value="Genomic_DNA"/>
</dbReference>
<dbReference type="Proteomes" id="UP000828048">
    <property type="component" value="Chromosome 8"/>
</dbReference>
<reference evidence="1 2" key="1">
    <citation type="journal article" date="2021" name="Hortic Res">
        <title>High-quality reference genome and annotation aids understanding of berry development for evergreen blueberry (Vaccinium darrowii).</title>
        <authorList>
            <person name="Yu J."/>
            <person name="Hulse-Kemp A.M."/>
            <person name="Babiker E."/>
            <person name="Staton M."/>
        </authorList>
    </citation>
    <scope>NUCLEOTIDE SEQUENCE [LARGE SCALE GENOMIC DNA]</scope>
    <source>
        <strain evidence="2">cv. NJ 8807/NJ 8810</strain>
        <tissue evidence="1">Young leaf</tissue>
    </source>
</reference>
<accession>A0ACB7YFT3</accession>
<gene>
    <name evidence="1" type="ORF">Vadar_015069</name>
</gene>
<name>A0ACB7YFT3_9ERIC</name>
<comment type="caution">
    <text evidence="1">The sequence shown here is derived from an EMBL/GenBank/DDBJ whole genome shotgun (WGS) entry which is preliminary data.</text>
</comment>